<feature type="transmembrane region" description="Helical" evidence="1">
    <location>
        <begin position="38"/>
        <end position="61"/>
    </location>
</feature>
<dbReference type="Proteomes" id="UP000249799">
    <property type="component" value="Chromosome"/>
</dbReference>
<proteinExistence type="predicted"/>
<dbReference type="OrthoDB" id="9999338at2"/>
<keyword evidence="1" id="KW-0812">Transmembrane</keyword>
<keyword evidence="1" id="KW-1133">Transmembrane helix</keyword>
<protein>
    <submittedName>
        <fullName evidence="2">Uncharacterized protein</fullName>
    </submittedName>
</protein>
<sequence>MMMAGAGLSIPALIPLLVLVEPRLVPFIPPVESNGLTTTLFMVGLSVSFLALNWGFLYFAYRWLNKYAGAQ</sequence>
<evidence type="ECO:0000256" key="1">
    <source>
        <dbReference type="SAM" id="Phobius"/>
    </source>
</evidence>
<accession>A0A2Z4FPH6</accession>
<keyword evidence="1" id="KW-0472">Membrane</keyword>
<evidence type="ECO:0000313" key="2">
    <source>
        <dbReference type="EMBL" id="AWV90951.1"/>
    </source>
</evidence>
<keyword evidence="3" id="KW-1185">Reference proteome</keyword>
<reference evidence="2 3" key="1">
    <citation type="submission" date="2018-06" db="EMBL/GenBank/DDBJ databases">
        <title>Lujinxingia sediminis gen. nov. sp. nov., a new facultative anaerobic member of the class Deltaproteobacteria, and proposal of Lujinxingaceae fam. nov.</title>
        <authorList>
            <person name="Guo L.-Y."/>
            <person name="Li C.-M."/>
            <person name="Wang S."/>
            <person name="Du Z.-J."/>
        </authorList>
    </citation>
    <scope>NUCLEOTIDE SEQUENCE [LARGE SCALE GENOMIC DNA]</scope>
    <source>
        <strain evidence="2 3">FA350</strain>
    </source>
</reference>
<organism evidence="2 3">
    <name type="scientific">Bradymonas sediminis</name>
    <dbReference type="NCBI Taxonomy" id="1548548"/>
    <lineage>
        <taxon>Bacteria</taxon>
        <taxon>Deltaproteobacteria</taxon>
        <taxon>Bradymonadales</taxon>
        <taxon>Bradymonadaceae</taxon>
        <taxon>Bradymonas</taxon>
    </lineage>
</organism>
<gene>
    <name evidence="2" type="ORF">DN745_17110</name>
</gene>
<dbReference type="KEGG" id="bsed:DN745_17110"/>
<dbReference type="AlphaFoldDB" id="A0A2Z4FPH6"/>
<name>A0A2Z4FPH6_9DELT</name>
<evidence type="ECO:0000313" key="3">
    <source>
        <dbReference type="Proteomes" id="UP000249799"/>
    </source>
</evidence>
<dbReference type="EMBL" id="CP030032">
    <property type="protein sequence ID" value="AWV90951.1"/>
    <property type="molecule type" value="Genomic_DNA"/>
</dbReference>